<accession>A0ABR6RAB6</accession>
<dbReference type="PROSITE" id="PS51077">
    <property type="entry name" value="HTH_ICLR"/>
    <property type="match status" value="1"/>
</dbReference>
<proteinExistence type="predicted"/>
<keyword evidence="3" id="KW-0804">Transcription</keyword>
<dbReference type="SUPFAM" id="SSF55781">
    <property type="entry name" value="GAF domain-like"/>
    <property type="match status" value="1"/>
</dbReference>
<dbReference type="Pfam" id="PF01614">
    <property type="entry name" value="IclR_C"/>
    <property type="match status" value="1"/>
</dbReference>
<gene>
    <name evidence="6" type="ORF">HNP33_000121</name>
</gene>
<evidence type="ECO:0000259" key="5">
    <source>
        <dbReference type="PROSITE" id="PS51078"/>
    </source>
</evidence>
<organism evidence="6 7">
    <name type="scientific">Comamonas odontotermitis</name>
    <dbReference type="NCBI Taxonomy" id="379895"/>
    <lineage>
        <taxon>Bacteria</taxon>
        <taxon>Pseudomonadati</taxon>
        <taxon>Pseudomonadota</taxon>
        <taxon>Betaproteobacteria</taxon>
        <taxon>Burkholderiales</taxon>
        <taxon>Comamonadaceae</taxon>
        <taxon>Comamonas</taxon>
    </lineage>
</organism>
<name>A0ABR6RAB6_9BURK</name>
<dbReference type="PANTHER" id="PTHR30136">
    <property type="entry name" value="HELIX-TURN-HELIX TRANSCRIPTIONAL REGULATOR, ICLR FAMILY"/>
    <property type="match status" value="1"/>
</dbReference>
<protein>
    <submittedName>
        <fullName evidence="6">DNA-binding IclR family transcriptional regulator</fullName>
    </submittedName>
</protein>
<dbReference type="SUPFAM" id="SSF46785">
    <property type="entry name" value="Winged helix' DNA-binding domain"/>
    <property type="match status" value="1"/>
</dbReference>
<dbReference type="InterPro" id="IPR050707">
    <property type="entry name" value="HTH_MetabolicPath_Reg"/>
</dbReference>
<dbReference type="InterPro" id="IPR014757">
    <property type="entry name" value="Tscrpt_reg_IclR_C"/>
</dbReference>
<keyword evidence="2 6" id="KW-0238">DNA-binding</keyword>
<comment type="caution">
    <text evidence="6">The sequence shown here is derived from an EMBL/GenBank/DDBJ whole genome shotgun (WGS) entry which is preliminary data.</text>
</comment>
<dbReference type="EMBL" id="JACHKZ010000001">
    <property type="protein sequence ID" value="MBB6576073.1"/>
    <property type="molecule type" value="Genomic_DNA"/>
</dbReference>
<dbReference type="InterPro" id="IPR036388">
    <property type="entry name" value="WH-like_DNA-bd_sf"/>
</dbReference>
<dbReference type="InterPro" id="IPR036390">
    <property type="entry name" value="WH_DNA-bd_sf"/>
</dbReference>
<evidence type="ECO:0000313" key="6">
    <source>
        <dbReference type="EMBL" id="MBB6576073.1"/>
    </source>
</evidence>
<evidence type="ECO:0000256" key="3">
    <source>
        <dbReference type="ARBA" id="ARBA00023163"/>
    </source>
</evidence>
<evidence type="ECO:0000256" key="1">
    <source>
        <dbReference type="ARBA" id="ARBA00023015"/>
    </source>
</evidence>
<dbReference type="InterPro" id="IPR005471">
    <property type="entry name" value="Tscrpt_reg_IclR_N"/>
</dbReference>
<dbReference type="Gene3D" id="1.10.10.10">
    <property type="entry name" value="Winged helix-like DNA-binding domain superfamily/Winged helix DNA-binding domain"/>
    <property type="match status" value="1"/>
</dbReference>
<dbReference type="GO" id="GO:0003677">
    <property type="term" value="F:DNA binding"/>
    <property type="evidence" value="ECO:0007669"/>
    <property type="project" value="UniProtKB-KW"/>
</dbReference>
<evidence type="ECO:0000313" key="7">
    <source>
        <dbReference type="Proteomes" id="UP000562492"/>
    </source>
</evidence>
<evidence type="ECO:0000256" key="2">
    <source>
        <dbReference type="ARBA" id="ARBA00023125"/>
    </source>
</evidence>
<dbReference type="Proteomes" id="UP000562492">
    <property type="component" value="Unassembled WGS sequence"/>
</dbReference>
<feature type="domain" description="IclR-ED" evidence="5">
    <location>
        <begin position="75"/>
        <end position="261"/>
    </location>
</feature>
<sequence length="273" mass="29066">MDNPLDKDRAGIQSVEVGFALLQALIDAPGPLALKDLAAAAGMPAAKAHRYLVSYQRSGLVRQDAATSRYDLGPMALQLGLAALRRTDAVRLARERMPGWIDALGHTVALAVWGNHGATVVHWEEPPHGTTGHLRLGDVMPLLSSATGRCFGAWLPAGRIAQPLQLELEQARRAQRQDLPHTEAAAAQLFADVRAYGVARVVDTLLPSVVALCAPVFDARGQLVLAITTLGTVATFDPSFGGAMDQRLQAMAQQLSHDLGYRKAGDATGFTRG</sequence>
<dbReference type="Gene3D" id="3.30.450.40">
    <property type="match status" value="1"/>
</dbReference>
<keyword evidence="1" id="KW-0805">Transcription regulation</keyword>
<keyword evidence="7" id="KW-1185">Reference proteome</keyword>
<dbReference type="PANTHER" id="PTHR30136:SF8">
    <property type="entry name" value="TRANSCRIPTIONAL REGULATORY PROTEIN"/>
    <property type="match status" value="1"/>
</dbReference>
<dbReference type="PROSITE" id="PS51078">
    <property type="entry name" value="ICLR_ED"/>
    <property type="match status" value="1"/>
</dbReference>
<dbReference type="SMART" id="SM00346">
    <property type="entry name" value="HTH_ICLR"/>
    <property type="match status" value="1"/>
</dbReference>
<feature type="domain" description="HTH iclR-type" evidence="4">
    <location>
        <begin position="12"/>
        <end position="74"/>
    </location>
</feature>
<reference evidence="6 7" key="1">
    <citation type="submission" date="2020-08" db="EMBL/GenBank/DDBJ databases">
        <title>Functional genomics of gut bacteria from endangered species of beetles.</title>
        <authorList>
            <person name="Carlos-Shanley C."/>
        </authorList>
    </citation>
    <scope>NUCLEOTIDE SEQUENCE [LARGE SCALE GENOMIC DNA]</scope>
    <source>
        <strain evidence="6 7">S00124</strain>
    </source>
</reference>
<dbReference type="Pfam" id="PF09339">
    <property type="entry name" value="HTH_IclR"/>
    <property type="match status" value="1"/>
</dbReference>
<dbReference type="InterPro" id="IPR029016">
    <property type="entry name" value="GAF-like_dom_sf"/>
</dbReference>
<evidence type="ECO:0000259" key="4">
    <source>
        <dbReference type="PROSITE" id="PS51077"/>
    </source>
</evidence>